<feature type="region of interest" description="Disordered" evidence="1">
    <location>
        <begin position="100"/>
        <end position="134"/>
    </location>
</feature>
<protein>
    <submittedName>
        <fullName evidence="2">Uncharacterized protein</fullName>
    </submittedName>
</protein>
<evidence type="ECO:0000313" key="3">
    <source>
        <dbReference type="Proteomes" id="UP001266305"/>
    </source>
</evidence>
<evidence type="ECO:0000256" key="1">
    <source>
        <dbReference type="SAM" id="MobiDB-lite"/>
    </source>
</evidence>
<evidence type="ECO:0000313" key="2">
    <source>
        <dbReference type="EMBL" id="KAK2115180.1"/>
    </source>
</evidence>
<feature type="compositionally biased region" description="Low complexity" evidence="1">
    <location>
        <begin position="101"/>
        <end position="112"/>
    </location>
</feature>
<keyword evidence="3" id="KW-1185">Reference proteome</keyword>
<proteinExistence type="predicted"/>
<reference evidence="2 3" key="1">
    <citation type="submission" date="2023-05" db="EMBL/GenBank/DDBJ databases">
        <title>B98-5 Cell Line De Novo Hybrid Assembly: An Optical Mapping Approach.</title>
        <authorList>
            <person name="Kananen K."/>
            <person name="Auerbach J.A."/>
            <person name="Kautto E."/>
            <person name="Blachly J.S."/>
        </authorList>
    </citation>
    <scope>NUCLEOTIDE SEQUENCE [LARGE SCALE GENOMIC DNA]</scope>
    <source>
        <strain evidence="2">B95-8</strain>
        <tissue evidence="2">Cell line</tissue>
    </source>
</reference>
<dbReference type="Proteomes" id="UP001266305">
    <property type="component" value="Unassembled WGS sequence"/>
</dbReference>
<feature type="region of interest" description="Disordered" evidence="1">
    <location>
        <begin position="37"/>
        <end position="72"/>
    </location>
</feature>
<comment type="caution">
    <text evidence="2">The sequence shown here is derived from an EMBL/GenBank/DDBJ whole genome shotgun (WGS) entry which is preliminary data.</text>
</comment>
<sequence length="194" mass="20146">MPVLTDPRPDASLRPSLLPWSRAPEAPLQGRALAAQSCPAGGGAAGSPLVSSWPAGQAPQNKGWIVPHSGRSPPRPMLTAACFRPAALCGRRLCYQPNEAPPASRDSAAAPATGQEPGHQSHATRTTAPSRWPPHIRAVASLSPVPMGTSSCAATQCHSRWLKGVGPWPTLPAPPPLCLAVPTTAHLLCQARSQ</sequence>
<name>A0ABQ9W169_SAGOE</name>
<dbReference type="EMBL" id="JASSZA010000003">
    <property type="protein sequence ID" value="KAK2115180.1"/>
    <property type="molecule type" value="Genomic_DNA"/>
</dbReference>
<organism evidence="2 3">
    <name type="scientific">Saguinus oedipus</name>
    <name type="common">Cotton-top tamarin</name>
    <name type="synonym">Oedipomidas oedipus</name>
    <dbReference type="NCBI Taxonomy" id="9490"/>
    <lineage>
        <taxon>Eukaryota</taxon>
        <taxon>Metazoa</taxon>
        <taxon>Chordata</taxon>
        <taxon>Craniata</taxon>
        <taxon>Vertebrata</taxon>
        <taxon>Euteleostomi</taxon>
        <taxon>Mammalia</taxon>
        <taxon>Eutheria</taxon>
        <taxon>Euarchontoglires</taxon>
        <taxon>Primates</taxon>
        <taxon>Haplorrhini</taxon>
        <taxon>Platyrrhini</taxon>
        <taxon>Cebidae</taxon>
        <taxon>Callitrichinae</taxon>
        <taxon>Saguinus</taxon>
    </lineage>
</organism>
<gene>
    <name evidence="2" type="ORF">P7K49_005806</name>
</gene>
<accession>A0ABQ9W169</accession>